<dbReference type="GeneID" id="30966987"/>
<dbReference type="InterPro" id="IPR050386">
    <property type="entry name" value="Glycosyl_hydrolase_5"/>
</dbReference>
<protein>
    <recommendedName>
        <fullName evidence="9">glucan 1,3-beta-glucosidase</fullName>
        <ecNumber evidence="9">3.2.1.58</ecNumber>
    </recommendedName>
</protein>
<evidence type="ECO:0000256" key="8">
    <source>
        <dbReference type="ARBA" id="ARBA00036824"/>
    </source>
</evidence>
<comment type="subcellular location">
    <subcellularLocation>
        <location evidence="1">Secreted</location>
    </subcellularLocation>
</comment>
<dbReference type="EC" id="3.2.1.58" evidence="9"/>
<accession>A0A1D2VGK6</accession>
<keyword evidence="14" id="KW-1185">Reference proteome</keyword>
<evidence type="ECO:0000256" key="10">
    <source>
        <dbReference type="RuleBase" id="RU361153"/>
    </source>
</evidence>
<dbReference type="InParanoid" id="A0A1D2VGK6"/>
<feature type="chain" id="PRO_5008910450" description="glucan 1,3-beta-glucosidase" evidence="11">
    <location>
        <begin position="24"/>
        <end position="477"/>
    </location>
</feature>
<dbReference type="AlphaFoldDB" id="A0A1D2VGK6"/>
<dbReference type="PANTHER" id="PTHR31297:SF1">
    <property type="entry name" value="GLUCAN 1,3-BETA-GLUCOSIDASE I_II-RELATED"/>
    <property type="match status" value="1"/>
</dbReference>
<evidence type="ECO:0000256" key="5">
    <source>
        <dbReference type="ARBA" id="ARBA00022801"/>
    </source>
</evidence>
<evidence type="ECO:0000256" key="9">
    <source>
        <dbReference type="ARBA" id="ARBA00038929"/>
    </source>
</evidence>
<evidence type="ECO:0000256" key="6">
    <source>
        <dbReference type="ARBA" id="ARBA00023295"/>
    </source>
</evidence>
<evidence type="ECO:0000256" key="3">
    <source>
        <dbReference type="ARBA" id="ARBA00022525"/>
    </source>
</evidence>
<evidence type="ECO:0000313" key="14">
    <source>
        <dbReference type="Proteomes" id="UP000095038"/>
    </source>
</evidence>
<dbReference type="OrthoDB" id="62120at2759"/>
<comment type="catalytic activity">
    <reaction evidence="8">
        <text>Successive hydrolysis of beta-D-glucose units from the non-reducing ends of (1-&gt;3)-beta-D-glucans, releasing alpha-glucose.</text>
        <dbReference type="EC" id="3.2.1.58"/>
    </reaction>
</comment>
<keyword evidence="6 10" id="KW-0326">Glycosidase</keyword>
<evidence type="ECO:0000256" key="1">
    <source>
        <dbReference type="ARBA" id="ARBA00004613"/>
    </source>
</evidence>
<comment type="similarity">
    <text evidence="2 10">Belongs to the glycosyl hydrolase 5 (cellulase A) family.</text>
</comment>
<proteinExistence type="inferred from homology"/>
<feature type="domain" description="Glycoside hydrolase family 5" evidence="12">
    <location>
        <begin position="113"/>
        <end position="341"/>
    </location>
</feature>
<keyword evidence="3" id="KW-0964">Secreted</keyword>
<dbReference type="InterPro" id="IPR001547">
    <property type="entry name" value="Glyco_hydro_5"/>
</dbReference>
<name>A0A1D2VGK6_9ASCO</name>
<gene>
    <name evidence="13" type="ORF">ASCRUDRAFT_76132</name>
</gene>
<dbReference type="GO" id="GO:0004338">
    <property type="term" value="F:glucan exo-1,3-beta-glucosidase activity"/>
    <property type="evidence" value="ECO:0007669"/>
    <property type="project" value="UniProtKB-EC"/>
</dbReference>
<evidence type="ECO:0000313" key="13">
    <source>
        <dbReference type="EMBL" id="ODV60765.1"/>
    </source>
</evidence>
<evidence type="ECO:0000259" key="12">
    <source>
        <dbReference type="Pfam" id="PF00150"/>
    </source>
</evidence>
<sequence length="477" mass="55334">MRLNSQTTMLLLVLCCLFFGALASKFDSEHSLSISRYYNGTIISSNSTNFTASHSLIRGVALGGWLLLEPYITPSLFDEEIFELIGNGSIPVDEYNYCLTLGKENATERLIAHWDTFYNESDFEDIENLGLNLVRIPLGYWAFKVLDDDPYVTGYQEAYLDKAIEWAEKYNLKVWIDLHGAPGGQNGFDNSGLRDHIDWLSSEKNINLTLQVLDYIFSKYSGSKYSETVIGIEILNEPMGSKLNLNTIRNFYYAAYNIKTKYNYQNHFVIHDAFKGIRYWDDYFPRNITQNVIIDRHLYHVFGSSLNYDVEEHIASVNQSTYYIVEESKNTIGVVGEWSAALTDCAFWLNGVDRGARYEGKYDNFEKIGSCKNIDNIDKWSDQKKMDTRRLVEAQLDYYEKTGGWIFWCYKTEETIEWDMSRLVEYELFPQPLTHRLYNSTFNYTSNSSAFSLHGSLNEKKYWGFTLLLLYSIVILF</sequence>
<dbReference type="PANTHER" id="PTHR31297">
    <property type="entry name" value="GLUCAN ENDO-1,6-BETA-GLUCOSIDASE B"/>
    <property type="match status" value="1"/>
</dbReference>
<dbReference type="Proteomes" id="UP000095038">
    <property type="component" value="Unassembled WGS sequence"/>
</dbReference>
<evidence type="ECO:0000256" key="4">
    <source>
        <dbReference type="ARBA" id="ARBA00022729"/>
    </source>
</evidence>
<dbReference type="GO" id="GO:0009986">
    <property type="term" value="C:cell surface"/>
    <property type="evidence" value="ECO:0007669"/>
    <property type="project" value="TreeGrafter"/>
</dbReference>
<dbReference type="GO" id="GO:0005576">
    <property type="term" value="C:extracellular region"/>
    <property type="evidence" value="ECO:0007669"/>
    <property type="project" value="UniProtKB-SubCell"/>
</dbReference>
<dbReference type="STRING" id="1344418.A0A1D2VGK6"/>
<dbReference type="RefSeq" id="XP_020047072.1">
    <property type="nucleotide sequence ID" value="XM_020193351.1"/>
</dbReference>
<dbReference type="InterPro" id="IPR017853">
    <property type="entry name" value="GH"/>
</dbReference>
<evidence type="ECO:0000256" key="2">
    <source>
        <dbReference type="ARBA" id="ARBA00005641"/>
    </source>
</evidence>
<evidence type="ECO:0000256" key="11">
    <source>
        <dbReference type="SAM" id="SignalP"/>
    </source>
</evidence>
<feature type="signal peptide" evidence="11">
    <location>
        <begin position="1"/>
        <end position="23"/>
    </location>
</feature>
<keyword evidence="5 10" id="KW-0378">Hydrolase</keyword>
<dbReference type="GO" id="GO:0009251">
    <property type="term" value="P:glucan catabolic process"/>
    <property type="evidence" value="ECO:0007669"/>
    <property type="project" value="TreeGrafter"/>
</dbReference>
<reference evidence="14" key="1">
    <citation type="submission" date="2016-05" db="EMBL/GenBank/DDBJ databases">
        <title>Comparative genomics of biotechnologically important yeasts.</title>
        <authorList>
            <consortium name="DOE Joint Genome Institute"/>
            <person name="Riley R."/>
            <person name="Haridas S."/>
            <person name="Wolfe K.H."/>
            <person name="Lopes M.R."/>
            <person name="Hittinger C.T."/>
            <person name="Goker M."/>
            <person name="Salamov A."/>
            <person name="Wisecaver J."/>
            <person name="Long T.M."/>
            <person name="Aerts A.L."/>
            <person name="Barry K."/>
            <person name="Choi C."/>
            <person name="Clum A."/>
            <person name="Coughlan A.Y."/>
            <person name="Deshpande S."/>
            <person name="Douglass A.P."/>
            <person name="Hanson S.J."/>
            <person name="Klenk H.-P."/>
            <person name="Labutti K."/>
            <person name="Lapidus A."/>
            <person name="Lindquist E."/>
            <person name="Lipzen A."/>
            <person name="Meier-Kolthoff J.P."/>
            <person name="Ohm R.A."/>
            <person name="Otillar R.P."/>
            <person name="Pangilinan J."/>
            <person name="Peng Y."/>
            <person name="Rokas A."/>
            <person name="Rosa C.A."/>
            <person name="Scheuner C."/>
            <person name="Sibirny A.A."/>
            <person name="Slot J.C."/>
            <person name="Stielow J.B."/>
            <person name="Sun H."/>
            <person name="Kurtzman C.P."/>
            <person name="Blackwell M."/>
            <person name="Grigoriev I.V."/>
            <person name="Jeffries T.W."/>
        </authorList>
    </citation>
    <scope>NUCLEOTIDE SEQUENCE [LARGE SCALE GENOMIC DNA]</scope>
    <source>
        <strain evidence="14">DSM 1968</strain>
    </source>
</reference>
<keyword evidence="4 11" id="KW-0732">Signal</keyword>
<evidence type="ECO:0000256" key="7">
    <source>
        <dbReference type="ARBA" id="ARBA00023316"/>
    </source>
</evidence>
<dbReference type="GO" id="GO:0071555">
    <property type="term" value="P:cell wall organization"/>
    <property type="evidence" value="ECO:0007669"/>
    <property type="project" value="UniProtKB-KW"/>
</dbReference>
<dbReference type="Pfam" id="PF00150">
    <property type="entry name" value="Cellulase"/>
    <property type="match status" value="1"/>
</dbReference>
<dbReference type="SUPFAM" id="SSF51445">
    <property type="entry name" value="(Trans)glycosidases"/>
    <property type="match status" value="1"/>
</dbReference>
<keyword evidence="7" id="KW-0961">Cell wall biogenesis/degradation</keyword>
<organism evidence="13 14">
    <name type="scientific">Ascoidea rubescens DSM 1968</name>
    <dbReference type="NCBI Taxonomy" id="1344418"/>
    <lineage>
        <taxon>Eukaryota</taxon>
        <taxon>Fungi</taxon>
        <taxon>Dikarya</taxon>
        <taxon>Ascomycota</taxon>
        <taxon>Saccharomycotina</taxon>
        <taxon>Saccharomycetes</taxon>
        <taxon>Ascoideaceae</taxon>
        <taxon>Ascoidea</taxon>
    </lineage>
</organism>
<dbReference type="EMBL" id="KV454481">
    <property type="protein sequence ID" value="ODV60765.1"/>
    <property type="molecule type" value="Genomic_DNA"/>
</dbReference>
<dbReference type="Gene3D" id="3.20.20.80">
    <property type="entry name" value="Glycosidases"/>
    <property type="match status" value="1"/>
</dbReference>